<keyword evidence="5" id="KW-0378">Hydrolase</keyword>
<comment type="caution">
    <text evidence="5">The sequence shown here is derived from an EMBL/GenBank/DDBJ whole genome shotgun (WGS) entry which is preliminary data.</text>
</comment>
<sequence length="113" mass="12182">MRCGKKYLGDEIMRQAPNIPRCSCGGILKPDVVLYGENLPDTAVEGAVRAIRQADLLIVGGTSLVVYPAAGLLRYFRGKALVLINRDATPYDGEADLVIRRPIGEILDEAVGV</sequence>
<dbReference type="GO" id="GO:0017136">
    <property type="term" value="F:histone deacetylase activity, NAD-dependent"/>
    <property type="evidence" value="ECO:0007669"/>
    <property type="project" value="TreeGrafter"/>
</dbReference>
<keyword evidence="1" id="KW-0808">Transferase</keyword>
<dbReference type="EC" id="3.5.1.-" evidence="5"/>
<evidence type="ECO:0000256" key="1">
    <source>
        <dbReference type="ARBA" id="ARBA00022679"/>
    </source>
</evidence>
<dbReference type="PANTHER" id="PTHR11085">
    <property type="entry name" value="NAD-DEPENDENT PROTEIN DEACYLASE SIRTUIN-5, MITOCHONDRIAL-RELATED"/>
    <property type="match status" value="1"/>
</dbReference>
<keyword evidence="3" id="KW-0812">Transmembrane</keyword>
<dbReference type="Pfam" id="PF02146">
    <property type="entry name" value="SIR2"/>
    <property type="match status" value="1"/>
</dbReference>
<proteinExistence type="predicted"/>
<feature type="domain" description="Deacetylase sirtuin-type" evidence="4">
    <location>
        <begin position="1"/>
        <end position="113"/>
    </location>
</feature>
<dbReference type="InterPro" id="IPR029035">
    <property type="entry name" value="DHS-like_NAD/FAD-binding_dom"/>
</dbReference>
<dbReference type="GO" id="GO:0070403">
    <property type="term" value="F:NAD+ binding"/>
    <property type="evidence" value="ECO:0007669"/>
    <property type="project" value="InterPro"/>
</dbReference>
<reference evidence="5" key="1">
    <citation type="submission" date="2019-08" db="EMBL/GenBank/DDBJ databases">
        <authorList>
            <person name="Kucharzyk K."/>
            <person name="Murdoch R.W."/>
            <person name="Higgins S."/>
            <person name="Loffler F."/>
        </authorList>
    </citation>
    <scope>NUCLEOTIDE SEQUENCE</scope>
</reference>
<dbReference type="EMBL" id="VSSQ01016340">
    <property type="protein sequence ID" value="MPM57571.1"/>
    <property type="molecule type" value="Genomic_DNA"/>
</dbReference>
<feature type="transmembrane region" description="Helical" evidence="3">
    <location>
        <begin position="56"/>
        <end position="76"/>
    </location>
</feature>
<dbReference type="PROSITE" id="PS50305">
    <property type="entry name" value="SIRTUIN"/>
    <property type="match status" value="1"/>
</dbReference>
<dbReference type="InterPro" id="IPR003000">
    <property type="entry name" value="Sirtuin"/>
</dbReference>
<evidence type="ECO:0000259" key="4">
    <source>
        <dbReference type="PROSITE" id="PS50305"/>
    </source>
</evidence>
<keyword evidence="3" id="KW-0472">Membrane</keyword>
<dbReference type="Gene3D" id="3.40.50.1220">
    <property type="entry name" value="TPP-binding domain"/>
    <property type="match status" value="1"/>
</dbReference>
<dbReference type="InterPro" id="IPR026590">
    <property type="entry name" value="Ssirtuin_cat_dom"/>
</dbReference>
<protein>
    <submittedName>
        <fullName evidence="5">NAD-dependent protein deacetylase</fullName>
        <ecNumber evidence="5">3.5.1.-</ecNumber>
    </submittedName>
</protein>
<name>A0A645AZ18_9ZZZZ</name>
<keyword evidence="3" id="KW-1133">Transmembrane helix</keyword>
<evidence type="ECO:0000256" key="2">
    <source>
        <dbReference type="ARBA" id="ARBA00023027"/>
    </source>
</evidence>
<keyword evidence="2" id="KW-0520">NAD</keyword>
<gene>
    <name evidence="5" type="primary">cobB_29</name>
    <name evidence="5" type="ORF">SDC9_104393</name>
</gene>
<organism evidence="5">
    <name type="scientific">bioreactor metagenome</name>
    <dbReference type="NCBI Taxonomy" id="1076179"/>
    <lineage>
        <taxon>unclassified sequences</taxon>
        <taxon>metagenomes</taxon>
        <taxon>ecological metagenomes</taxon>
    </lineage>
</organism>
<dbReference type="SUPFAM" id="SSF52467">
    <property type="entry name" value="DHS-like NAD/FAD-binding domain"/>
    <property type="match status" value="1"/>
</dbReference>
<dbReference type="Gene3D" id="3.30.1600.10">
    <property type="entry name" value="SIR2/SIRT2 'Small Domain"/>
    <property type="match status" value="1"/>
</dbReference>
<dbReference type="PANTHER" id="PTHR11085:SF4">
    <property type="entry name" value="NAD-DEPENDENT PROTEIN DEACYLASE"/>
    <property type="match status" value="1"/>
</dbReference>
<evidence type="ECO:0000256" key="3">
    <source>
        <dbReference type="SAM" id="Phobius"/>
    </source>
</evidence>
<dbReference type="AlphaFoldDB" id="A0A645AZ18"/>
<evidence type="ECO:0000313" key="5">
    <source>
        <dbReference type="EMBL" id="MPM57571.1"/>
    </source>
</evidence>
<dbReference type="GO" id="GO:0016787">
    <property type="term" value="F:hydrolase activity"/>
    <property type="evidence" value="ECO:0007669"/>
    <property type="project" value="UniProtKB-KW"/>
</dbReference>
<dbReference type="InterPro" id="IPR050134">
    <property type="entry name" value="NAD-dep_sirtuin_deacylases"/>
</dbReference>
<accession>A0A645AZ18</accession>
<dbReference type="InterPro" id="IPR026591">
    <property type="entry name" value="Sirtuin_cat_small_dom_sf"/>
</dbReference>